<dbReference type="PROSITE" id="PS50181">
    <property type="entry name" value="FBOX"/>
    <property type="match status" value="1"/>
</dbReference>
<dbReference type="SUPFAM" id="SSF81383">
    <property type="entry name" value="F-box domain"/>
    <property type="match status" value="1"/>
</dbReference>
<dbReference type="PANTHER" id="PTHR34709:SF57">
    <property type="entry name" value="F-BOX DOMAIN-CONTAINING PROTEIN"/>
    <property type="match status" value="1"/>
</dbReference>
<dbReference type="InterPro" id="IPR055312">
    <property type="entry name" value="FBL15-like"/>
</dbReference>
<dbReference type="Proteomes" id="UP001374535">
    <property type="component" value="Chromosome 11"/>
</dbReference>
<evidence type="ECO:0000313" key="2">
    <source>
        <dbReference type="EMBL" id="WVY91949.1"/>
    </source>
</evidence>
<dbReference type="InterPro" id="IPR001810">
    <property type="entry name" value="F-box_dom"/>
</dbReference>
<dbReference type="SMART" id="SM00367">
    <property type="entry name" value="LRR_CC"/>
    <property type="match status" value="14"/>
</dbReference>
<dbReference type="InterPro" id="IPR036047">
    <property type="entry name" value="F-box-like_dom_sf"/>
</dbReference>
<keyword evidence="3" id="KW-1185">Reference proteome</keyword>
<evidence type="ECO:0000313" key="3">
    <source>
        <dbReference type="Proteomes" id="UP001374535"/>
    </source>
</evidence>
<dbReference type="InterPro" id="IPR006553">
    <property type="entry name" value="Leu-rich_rpt_Cys-con_subtyp"/>
</dbReference>
<dbReference type="AlphaFoldDB" id="A0AAQ3MKC0"/>
<dbReference type="CDD" id="cd22109">
    <property type="entry name" value="F-box_FBXO41"/>
    <property type="match status" value="1"/>
</dbReference>
<dbReference type="PANTHER" id="PTHR34709">
    <property type="entry name" value="OS10G0396666 PROTEIN"/>
    <property type="match status" value="1"/>
</dbReference>
<dbReference type="FunFam" id="3.80.10.10:FF:000605">
    <property type="entry name" value="F-box/LRR-repeat protein 15 isoform C"/>
    <property type="match status" value="1"/>
</dbReference>
<dbReference type="EMBL" id="CP144690">
    <property type="protein sequence ID" value="WVY91949.1"/>
    <property type="molecule type" value="Genomic_DNA"/>
</dbReference>
<dbReference type="InterPro" id="IPR055411">
    <property type="entry name" value="LRR_FXL15/At3g58940/PEG3-like"/>
</dbReference>
<dbReference type="FunFam" id="3.80.10.10:FF:000668">
    <property type="entry name" value="F-box/LRR-repeat protein 15"/>
    <property type="match status" value="1"/>
</dbReference>
<dbReference type="Pfam" id="PF24758">
    <property type="entry name" value="LRR_At5g56370"/>
    <property type="match status" value="1"/>
</dbReference>
<reference evidence="2 3" key="1">
    <citation type="journal article" date="2023" name="Life. Sci Alliance">
        <title>Evolutionary insights into 3D genome organization and epigenetic landscape of Vigna mungo.</title>
        <authorList>
            <person name="Junaid A."/>
            <person name="Singh B."/>
            <person name="Bhatia S."/>
        </authorList>
    </citation>
    <scope>NUCLEOTIDE SEQUENCE [LARGE SCALE GENOMIC DNA]</scope>
    <source>
        <strain evidence="2">Urdbean</strain>
    </source>
</reference>
<dbReference type="Pfam" id="PF12937">
    <property type="entry name" value="F-box-like"/>
    <property type="match status" value="1"/>
</dbReference>
<proteinExistence type="predicted"/>
<dbReference type="SMART" id="SM00256">
    <property type="entry name" value="FBOX"/>
    <property type="match status" value="1"/>
</dbReference>
<organism evidence="2 3">
    <name type="scientific">Vigna mungo</name>
    <name type="common">Black gram</name>
    <name type="synonym">Phaseolus mungo</name>
    <dbReference type="NCBI Taxonomy" id="3915"/>
    <lineage>
        <taxon>Eukaryota</taxon>
        <taxon>Viridiplantae</taxon>
        <taxon>Streptophyta</taxon>
        <taxon>Embryophyta</taxon>
        <taxon>Tracheophyta</taxon>
        <taxon>Spermatophyta</taxon>
        <taxon>Magnoliopsida</taxon>
        <taxon>eudicotyledons</taxon>
        <taxon>Gunneridae</taxon>
        <taxon>Pentapetalae</taxon>
        <taxon>rosids</taxon>
        <taxon>fabids</taxon>
        <taxon>Fabales</taxon>
        <taxon>Fabaceae</taxon>
        <taxon>Papilionoideae</taxon>
        <taxon>50 kb inversion clade</taxon>
        <taxon>NPAAA clade</taxon>
        <taxon>indigoferoid/millettioid clade</taxon>
        <taxon>Phaseoleae</taxon>
        <taxon>Vigna</taxon>
    </lineage>
</organism>
<protein>
    <recommendedName>
        <fullName evidence="1">F-box domain-containing protein</fullName>
    </recommendedName>
</protein>
<accession>A0AAQ3MKC0</accession>
<dbReference type="SUPFAM" id="SSF52047">
    <property type="entry name" value="RNI-like"/>
    <property type="match status" value="2"/>
</dbReference>
<feature type="domain" description="F-box" evidence="1">
    <location>
        <begin position="173"/>
        <end position="219"/>
    </location>
</feature>
<name>A0AAQ3MKC0_VIGMU</name>
<evidence type="ECO:0000259" key="1">
    <source>
        <dbReference type="PROSITE" id="PS50181"/>
    </source>
</evidence>
<dbReference type="Gene3D" id="3.80.10.10">
    <property type="entry name" value="Ribonuclease Inhibitor"/>
    <property type="match status" value="6"/>
</dbReference>
<sequence length="1038" mass="114328">MKLWCCLCFTEEEQDNLNLMKEEDISENDVVPGVGAAALADHHADDNRNDDRFAMTPVQPRAEALVSWTGECSAAACSDSTVAGSVESRDLSHKRAKFYADFEERYFSTNAGKCSASNEYGDYDFINDSLRPNGETFCDTFALMGGGEESGFDSSIVEDGEGDNSDILKVEDVEVRMDLTDDLLHMVFSFLDHPNLCKAARVCKQWRSASAHEDFWKSLNFEDRNISVEQFEDMCRRYPNATAVSISGSAIYLLVMRAISSLRNLEVLTLGRGQIADTFFHALADCSMLKKLNINDSTLGNGIQEITINHDRLCHLQLTKCRVMRIAVRCPQLETMSLKRSNMAQVVLNCPLLHELDIGSCHKLPDAAIRAAATSCPQLVSLDMSNCSCVSDETLREIALSCASLSFLDASYCPNISLESVTLPMLTVLKLHSCEGITSASMAAIAHSDMLEVLELDNCSLLTSVSLDLPRLQTIRLVHCRKFADLNLRTMMLSNILVSNCPALHRINITSNSLQKLALQKQESLTTLALQCQSLQEVDLSECESLTNSICDVFNDVGGCPMLKSLVLANCESLTSVRFFSTSLVSLSLADCRAITTLELTCPNLEKVILDGCDHLERASFCPVGLRSLNLGICPKLNILSIEATVMVSLELKGCGVLSEASVNCPLLTSLDASFCSQLTNECLSATTASCPMIESLILMSCSSIGLDGLCSLQRLPNLTLLDLSYTFLVNLQPVFESCTQLKFLLVSTLTNLFMCHLCIDSLWRVHHCRCCLVIGALTCCHKQSLRISGLLWSYFKPPYLFAFLRVAVLKLQACKYLTDSSLEPLYKRGALPALQELDLSYATLCQSAIEELLSCCTHLTHVNLTGCANMHDLNWGCSRGHIAGVNVLSITSSYENVHELSEQPTRLLQNLNCVGCLNIRKVFIPLTAHCSCLLFLNLSLSTNLKEVDVACLNLSWLNLSNCYSLEVLKLDCPRLTSLFLQSCNIDEEAVETAISKCCTMLETLDVRFCPKISSMSMGRLRAACPSLKRIFSSLSTS</sequence>
<dbReference type="FunFam" id="3.80.10.10:FF:000357">
    <property type="entry name" value="F-box/LRR-repeat protein 15"/>
    <property type="match status" value="1"/>
</dbReference>
<dbReference type="InterPro" id="IPR032675">
    <property type="entry name" value="LRR_dom_sf"/>
</dbReference>
<gene>
    <name evidence="2" type="ORF">V8G54_037463</name>
</gene>
<dbReference type="SUPFAM" id="SSF52058">
    <property type="entry name" value="L domain-like"/>
    <property type="match status" value="1"/>
</dbReference>